<reference evidence="4 5" key="1">
    <citation type="submission" date="2020-04" db="EMBL/GenBank/DDBJ databases">
        <authorList>
            <person name="Hitch T.C.A."/>
            <person name="Wylensek D."/>
            <person name="Clavel T."/>
        </authorList>
    </citation>
    <scope>NUCLEOTIDE SEQUENCE [LARGE SCALE GENOMIC DNA]</scope>
    <source>
        <strain evidence="4 5">BL-383-APC-2I</strain>
    </source>
</reference>
<dbReference type="SUPFAM" id="SSF48317">
    <property type="entry name" value="Acid phosphatase/Vanadium-dependent haloperoxidase"/>
    <property type="match status" value="1"/>
</dbReference>
<feature type="region of interest" description="Disordered" evidence="1">
    <location>
        <begin position="261"/>
        <end position="282"/>
    </location>
</feature>
<sequence>MKIGSRRFVRAGLRSAAAITALAVTLPLTPAAGAQDLIPGLPAGDGLPGIGGDRIPGVPGAIAPEGGDDAVPGAVGDAVPGATGDALPGVTGLPPMGPPSFLPGREQVAADENGAPIPQPFPADYIARAYRSDASDEGIFYHSVVHPFVDLRENHPEVMDENLEIVVKINNAAKDDREAQLLALADDHDDPLVNLSAGFGQELGGHFRDAVNEGRLPKMTALMSGNLARAGGIASSSFAEKYTYGYDRPFVVAPDRIERYYRDQPGDDDPYSTTPSYPSGHTNKAAWTATLMSMMLPEVAPQIQARSSEAGQSRLVMGVHYPLDVMGGRMMGNQAAADRWSDPEFRGLIQAAAAEVRAELEWRCGGTIAECAARDVPYLSDDVAVAQYTERMTYGFKRVGEAGVPVTVPAGYAGLLATTHPDLTDEQRNRVLAATSIDSGYPLDRTDGRASHVRINMAAAMAADVTVNPDGSLTVNGVPV</sequence>
<feature type="compositionally biased region" description="Polar residues" evidence="1">
    <location>
        <begin position="271"/>
        <end position="282"/>
    </location>
</feature>
<dbReference type="RefSeq" id="WP_168938378.1">
    <property type="nucleotide sequence ID" value="NZ_JABAGA010000008.1"/>
</dbReference>
<name>A0A7X9XUB5_9CORY</name>
<feature type="signal peptide" evidence="2">
    <location>
        <begin position="1"/>
        <end position="34"/>
    </location>
</feature>
<dbReference type="SMART" id="SM00014">
    <property type="entry name" value="acidPPc"/>
    <property type="match status" value="1"/>
</dbReference>
<dbReference type="Proteomes" id="UP000589552">
    <property type="component" value="Unassembled WGS sequence"/>
</dbReference>
<dbReference type="Gene3D" id="1.20.144.10">
    <property type="entry name" value="Phosphatidic acid phosphatase type 2/haloperoxidase"/>
    <property type="match status" value="1"/>
</dbReference>
<dbReference type="InterPro" id="IPR036938">
    <property type="entry name" value="PAP2/HPO_sf"/>
</dbReference>
<evidence type="ECO:0000313" key="4">
    <source>
        <dbReference type="EMBL" id="NMF10235.1"/>
    </source>
</evidence>
<evidence type="ECO:0000256" key="2">
    <source>
        <dbReference type="SAM" id="SignalP"/>
    </source>
</evidence>
<evidence type="ECO:0000256" key="1">
    <source>
        <dbReference type="SAM" id="MobiDB-lite"/>
    </source>
</evidence>
<gene>
    <name evidence="4" type="ORF">HF852_11620</name>
</gene>
<proteinExistence type="predicted"/>
<accession>A0A7X9XUB5</accession>
<organism evidence="4 5">
    <name type="scientific">Corynebacterium xerosis</name>
    <dbReference type="NCBI Taxonomy" id="1725"/>
    <lineage>
        <taxon>Bacteria</taxon>
        <taxon>Bacillati</taxon>
        <taxon>Actinomycetota</taxon>
        <taxon>Actinomycetes</taxon>
        <taxon>Mycobacteriales</taxon>
        <taxon>Corynebacteriaceae</taxon>
        <taxon>Corynebacterium</taxon>
    </lineage>
</organism>
<dbReference type="AlphaFoldDB" id="A0A7X9XUB5"/>
<evidence type="ECO:0000259" key="3">
    <source>
        <dbReference type="SMART" id="SM00014"/>
    </source>
</evidence>
<feature type="domain" description="Phosphatidic acid phosphatase type 2/haloperoxidase" evidence="3">
    <location>
        <begin position="221"/>
        <end position="340"/>
    </location>
</feature>
<dbReference type="Pfam" id="PF01569">
    <property type="entry name" value="PAP2"/>
    <property type="match status" value="1"/>
</dbReference>
<dbReference type="GO" id="GO:0030288">
    <property type="term" value="C:outer membrane-bounded periplasmic space"/>
    <property type="evidence" value="ECO:0007669"/>
    <property type="project" value="InterPro"/>
</dbReference>
<dbReference type="InterPro" id="IPR000326">
    <property type="entry name" value="PAP2/HPO"/>
</dbReference>
<dbReference type="InterPro" id="IPR001011">
    <property type="entry name" value="Acid_Pase_classA_bac"/>
</dbReference>
<keyword evidence="2" id="KW-0732">Signal</keyword>
<feature type="chain" id="PRO_5039103889" evidence="2">
    <location>
        <begin position="35"/>
        <end position="480"/>
    </location>
</feature>
<evidence type="ECO:0000313" key="5">
    <source>
        <dbReference type="Proteomes" id="UP000589552"/>
    </source>
</evidence>
<dbReference type="PRINTS" id="PR00483">
    <property type="entry name" value="BACPHPHTASE"/>
</dbReference>
<dbReference type="EMBL" id="JABAGA010000008">
    <property type="protein sequence ID" value="NMF10235.1"/>
    <property type="molecule type" value="Genomic_DNA"/>
</dbReference>
<comment type="caution">
    <text evidence="4">The sequence shown here is derived from an EMBL/GenBank/DDBJ whole genome shotgun (WGS) entry which is preliminary data.</text>
</comment>
<protein>
    <submittedName>
        <fullName evidence="4">Phosphatase PAP2 family protein</fullName>
    </submittedName>
</protein>
<dbReference type="GO" id="GO:0003993">
    <property type="term" value="F:acid phosphatase activity"/>
    <property type="evidence" value="ECO:0007669"/>
    <property type="project" value="InterPro"/>
</dbReference>